<evidence type="ECO:0000313" key="3">
    <source>
        <dbReference type="Proteomes" id="UP000821866"/>
    </source>
</evidence>
<proteinExistence type="predicted"/>
<feature type="compositionally biased region" description="Acidic residues" evidence="1">
    <location>
        <begin position="118"/>
        <end position="131"/>
    </location>
</feature>
<name>A0A9J6EWR4_RHIMP</name>
<gene>
    <name evidence="2" type="ORF">HPB51_003447</name>
</gene>
<evidence type="ECO:0000256" key="1">
    <source>
        <dbReference type="SAM" id="MobiDB-lite"/>
    </source>
</evidence>
<reference evidence="2" key="2">
    <citation type="submission" date="2021-09" db="EMBL/GenBank/DDBJ databases">
        <authorList>
            <person name="Jia N."/>
            <person name="Wang J."/>
            <person name="Shi W."/>
            <person name="Du L."/>
            <person name="Sun Y."/>
            <person name="Zhan W."/>
            <person name="Jiang J."/>
            <person name="Wang Q."/>
            <person name="Zhang B."/>
            <person name="Ji P."/>
            <person name="Sakyi L.B."/>
            <person name="Cui X."/>
            <person name="Yuan T."/>
            <person name="Jiang B."/>
            <person name="Yang W."/>
            <person name="Lam T.T.-Y."/>
            <person name="Chang Q."/>
            <person name="Ding S."/>
            <person name="Wang X."/>
            <person name="Zhu J."/>
            <person name="Ruan X."/>
            <person name="Zhao L."/>
            <person name="Wei J."/>
            <person name="Que T."/>
            <person name="Du C."/>
            <person name="Cheng J."/>
            <person name="Dai P."/>
            <person name="Han X."/>
            <person name="Huang E."/>
            <person name="Gao Y."/>
            <person name="Liu J."/>
            <person name="Shao H."/>
            <person name="Ye R."/>
            <person name="Li L."/>
            <person name="Wei W."/>
            <person name="Wang X."/>
            <person name="Wang C."/>
            <person name="Huo Q."/>
            <person name="Li W."/>
            <person name="Guo W."/>
            <person name="Chen H."/>
            <person name="Chen S."/>
            <person name="Zhou L."/>
            <person name="Zhou L."/>
            <person name="Ni X."/>
            <person name="Tian J."/>
            <person name="Zhou Y."/>
            <person name="Sheng Y."/>
            <person name="Liu T."/>
            <person name="Pan Y."/>
            <person name="Xia L."/>
            <person name="Li J."/>
            <person name="Zhao F."/>
            <person name="Cao W."/>
        </authorList>
    </citation>
    <scope>NUCLEOTIDE SEQUENCE</scope>
    <source>
        <strain evidence="2">Rmic-2018</strain>
        <tissue evidence="2">Larvae</tissue>
    </source>
</reference>
<dbReference type="Proteomes" id="UP000821866">
    <property type="component" value="Chromosome 1"/>
</dbReference>
<evidence type="ECO:0000313" key="2">
    <source>
        <dbReference type="EMBL" id="KAH8038854.1"/>
    </source>
</evidence>
<comment type="caution">
    <text evidence="2">The sequence shown here is derived from an EMBL/GenBank/DDBJ whole genome shotgun (WGS) entry which is preliminary data.</text>
</comment>
<sequence length="173" mass="18374">MRWQPQKGHLTTGQQVRWVDVAAFPAGGLASADHSIGPAVGGGGGSALEQAIERALEQCLGPLQWILSEPKRKNAILRAENSMVKGEASQLQSSHKQLGTPLPPSQLRSSTSTRPEAAEMDTNDESSSGDETDGRDGRPCSAKRTALDPARPKPPLPPGNLNVMSNYKNTSIL</sequence>
<feature type="region of interest" description="Disordered" evidence="1">
    <location>
        <begin position="83"/>
        <end position="173"/>
    </location>
</feature>
<keyword evidence="3" id="KW-1185">Reference proteome</keyword>
<dbReference type="EMBL" id="JABSTU010000001">
    <property type="protein sequence ID" value="KAH8038854.1"/>
    <property type="molecule type" value="Genomic_DNA"/>
</dbReference>
<reference evidence="2" key="1">
    <citation type="journal article" date="2020" name="Cell">
        <title>Large-Scale Comparative Analyses of Tick Genomes Elucidate Their Genetic Diversity and Vector Capacities.</title>
        <authorList>
            <consortium name="Tick Genome and Microbiome Consortium (TIGMIC)"/>
            <person name="Jia N."/>
            <person name="Wang J."/>
            <person name="Shi W."/>
            <person name="Du L."/>
            <person name="Sun Y."/>
            <person name="Zhan W."/>
            <person name="Jiang J.F."/>
            <person name="Wang Q."/>
            <person name="Zhang B."/>
            <person name="Ji P."/>
            <person name="Bell-Sakyi L."/>
            <person name="Cui X.M."/>
            <person name="Yuan T.T."/>
            <person name="Jiang B.G."/>
            <person name="Yang W.F."/>
            <person name="Lam T.T."/>
            <person name="Chang Q.C."/>
            <person name="Ding S.J."/>
            <person name="Wang X.J."/>
            <person name="Zhu J.G."/>
            <person name="Ruan X.D."/>
            <person name="Zhao L."/>
            <person name="Wei J.T."/>
            <person name="Ye R.Z."/>
            <person name="Que T.C."/>
            <person name="Du C.H."/>
            <person name="Zhou Y.H."/>
            <person name="Cheng J.X."/>
            <person name="Dai P.F."/>
            <person name="Guo W.B."/>
            <person name="Han X.H."/>
            <person name="Huang E.J."/>
            <person name="Li L.F."/>
            <person name="Wei W."/>
            <person name="Gao Y.C."/>
            <person name="Liu J.Z."/>
            <person name="Shao H.Z."/>
            <person name="Wang X."/>
            <person name="Wang C.C."/>
            <person name="Yang T.C."/>
            <person name="Huo Q.B."/>
            <person name="Li W."/>
            <person name="Chen H.Y."/>
            <person name="Chen S.E."/>
            <person name="Zhou L.G."/>
            <person name="Ni X.B."/>
            <person name="Tian J.H."/>
            <person name="Sheng Y."/>
            <person name="Liu T."/>
            <person name="Pan Y.S."/>
            <person name="Xia L.Y."/>
            <person name="Li J."/>
            <person name="Zhao F."/>
            <person name="Cao W.C."/>
        </authorList>
    </citation>
    <scope>NUCLEOTIDE SEQUENCE</scope>
    <source>
        <strain evidence="2">Rmic-2018</strain>
    </source>
</reference>
<organism evidence="2 3">
    <name type="scientific">Rhipicephalus microplus</name>
    <name type="common">Cattle tick</name>
    <name type="synonym">Boophilus microplus</name>
    <dbReference type="NCBI Taxonomy" id="6941"/>
    <lineage>
        <taxon>Eukaryota</taxon>
        <taxon>Metazoa</taxon>
        <taxon>Ecdysozoa</taxon>
        <taxon>Arthropoda</taxon>
        <taxon>Chelicerata</taxon>
        <taxon>Arachnida</taxon>
        <taxon>Acari</taxon>
        <taxon>Parasitiformes</taxon>
        <taxon>Ixodida</taxon>
        <taxon>Ixodoidea</taxon>
        <taxon>Ixodidae</taxon>
        <taxon>Rhipicephalinae</taxon>
        <taxon>Rhipicephalus</taxon>
        <taxon>Boophilus</taxon>
    </lineage>
</organism>
<dbReference type="AlphaFoldDB" id="A0A9J6EWR4"/>
<feature type="compositionally biased region" description="Polar residues" evidence="1">
    <location>
        <begin position="162"/>
        <end position="173"/>
    </location>
</feature>
<protein>
    <submittedName>
        <fullName evidence="2">Uncharacterized protein</fullName>
    </submittedName>
</protein>
<accession>A0A9J6EWR4</accession>